<sequence>MECFVPEIRIPEWLETYAEKLYGQPLPSPEERVRLTVELAAENVRRGTGGPFAAALFDCENRRLHSIGINVVLSSGQSFAHAEMTAIAAAQRKTGRIDLAGFELVSSCEPCVMCFGGILWSGVSALLYGAPGRMAAETGFDEGDKVPDWHNSLEFRGIRVCGPLLGEAARKPFELYRKLGGVIY</sequence>
<dbReference type="GO" id="GO:0047974">
    <property type="term" value="F:guanosine deaminase activity"/>
    <property type="evidence" value="ECO:0007669"/>
    <property type="project" value="TreeGrafter"/>
</dbReference>
<evidence type="ECO:0000313" key="2">
    <source>
        <dbReference type="EMBL" id="MST98945.1"/>
    </source>
</evidence>
<proteinExistence type="predicted"/>
<dbReference type="PROSITE" id="PS51747">
    <property type="entry name" value="CYT_DCMP_DEAMINASES_2"/>
    <property type="match status" value="1"/>
</dbReference>
<organism evidence="2 3">
    <name type="scientific">Victivallis lenta</name>
    <dbReference type="NCBI Taxonomy" id="2606640"/>
    <lineage>
        <taxon>Bacteria</taxon>
        <taxon>Pseudomonadati</taxon>
        <taxon>Lentisphaerota</taxon>
        <taxon>Lentisphaeria</taxon>
        <taxon>Victivallales</taxon>
        <taxon>Victivallaceae</taxon>
        <taxon>Victivallis</taxon>
    </lineage>
</organism>
<dbReference type="CDD" id="cd01285">
    <property type="entry name" value="nucleoside_deaminase"/>
    <property type="match status" value="1"/>
</dbReference>
<dbReference type="InterPro" id="IPR016193">
    <property type="entry name" value="Cytidine_deaminase-like"/>
</dbReference>
<dbReference type="Gene3D" id="3.40.140.10">
    <property type="entry name" value="Cytidine Deaminase, domain 2"/>
    <property type="match status" value="1"/>
</dbReference>
<evidence type="ECO:0000259" key="1">
    <source>
        <dbReference type="PROSITE" id="PS51747"/>
    </source>
</evidence>
<evidence type="ECO:0000313" key="3">
    <source>
        <dbReference type="Proteomes" id="UP000435649"/>
    </source>
</evidence>
<protein>
    <submittedName>
        <fullName evidence="2">Nucleoside deaminase</fullName>
    </submittedName>
</protein>
<dbReference type="InterPro" id="IPR002125">
    <property type="entry name" value="CMP_dCMP_dom"/>
</dbReference>
<dbReference type="Pfam" id="PF00383">
    <property type="entry name" value="dCMP_cyt_deam_1"/>
    <property type="match status" value="1"/>
</dbReference>
<reference evidence="2 3" key="1">
    <citation type="submission" date="2019-08" db="EMBL/GenBank/DDBJ databases">
        <title>In-depth cultivation of the pig gut microbiome towards novel bacterial diversity and tailored functional studies.</title>
        <authorList>
            <person name="Wylensek D."/>
            <person name="Hitch T.C.A."/>
            <person name="Clavel T."/>
        </authorList>
    </citation>
    <scope>NUCLEOTIDE SEQUENCE [LARGE SCALE GENOMIC DNA]</scope>
    <source>
        <strain evidence="2 3">BBE-744-WT-12</strain>
    </source>
</reference>
<keyword evidence="3" id="KW-1185">Reference proteome</keyword>
<dbReference type="Proteomes" id="UP000435649">
    <property type="component" value="Unassembled WGS sequence"/>
</dbReference>
<comment type="caution">
    <text evidence="2">The sequence shown here is derived from an EMBL/GenBank/DDBJ whole genome shotgun (WGS) entry which is preliminary data.</text>
</comment>
<dbReference type="GO" id="GO:0006152">
    <property type="term" value="P:purine nucleoside catabolic process"/>
    <property type="evidence" value="ECO:0007669"/>
    <property type="project" value="TreeGrafter"/>
</dbReference>
<dbReference type="AlphaFoldDB" id="A0A844G7S5"/>
<gene>
    <name evidence="2" type="ORF">FYJ85_18070</name>
</gene>
<dbReference type="SUPFAM" id="SSF53927">
    <property type="entry name" value="Cytidine deaminase-like"/>
    <property type="match status" value="1"/>
</dbReference>
<name>A0A844G7S5_9BACT</name>
<dbReference type="PANTHER" id="PTHR11079:SF161">
    <property type="entry name" value="CMP_DCMP-TYPE DEAMINASE DOMAIN-CONTAINING PROTEIN"/>
    <property type="match status" value="1"/>
</dbReference>
<dbReference type="EMBL" id="VUNS01000026">
    <property type="protein sequence ID" value="MST98945.1"/>
    <property type="molecule type" value="Genomic_DNA"/>
</dbReference>
<dbReference type="PANTHER" id="PTHR11079">
    <property type="entry name" value="CYTOSINE DEAMINASE FAMILY MEMBER"/>
    <property type="match status" value="1"/>
</dbReference>
<feature type="domain" description="CMP/dCMP-type deaminase" evidence="1">
    <location>
        <begin position="27"/>
        <end position="142"/>
    </location>
</feature>
<accession>A0A844G7S5</accession>